<dbReference type="EMBL" id="PIUM01000004">
    <property type="protein sequence ID" value="PKU25573.1"/>
    <property type="molecule type" value="Genomic_DNA"/>
</dbReference>
<dbReference type="AlphaFoldDB" id="A0A2N3PYU7"/>
<evidence type="ECO:0000313" key="2">
    <source>
        <dbReference type="EMBL" id="PKU25573.1"/>
    </source>
</evidence>
<protein>
    <submittedName>
        <fullName evidence="2">Uncharacterized protein</fullName>
    </submittedName>
</protein>
<sequence length="61" mass="6780">MGLAICLAILAWLAVVVWGWSAIIQKPHRVPAASETTAPCRTRRDRFFRPAGEPADRSKHP</sequence>
<organism evidence="2 3">
    <name type="scientific">Telmatospirillum siberiense</name>
    <dbReference type="NCBI Taxonomy" id="382514"/>
    <lineage>
        <taxon>Bacteria</taxon>
        <taxon>Pseudomonadati</taxon>
        <taxon>Pseudomonadota</taxon>
        <taxon>Alphaproteobacteria</taxon>
        <taxon>Rhodospirillales</taxon>
        <taxon>Rhodospirillaceae</taxon>
        <taxon>Telmatospirillum</taxon>
    </lineage>
</organism>
<evidence type="ECO:0000313" key="3">
    <source>
        <dbReference type="Proteomes" id="UP000233293"/>
    </source>
</evidence>
<feature type="region of interest" description="Disordered" evidence="1">
    <location>
        <begin position="42"/>
        <end position="61"/>
    </location>
</feature>
<name>A0A2N3PYU7_9PROT</name>
<reference evidence="3" key="1">
    <citation type="submission" date="2017-12" db="EMBL/GenBank/DDBJ databases">
        <title>Draft genome sequence of Telmatospirillum siberiense 26-4b1T, an acidotolerant peatland alphaproteobacterium potentially involved in sulfur cycling.</title>
        <authorList>
            <person name="Hausmann B."/>
            <person name="Pjevac P."/>
            <person name="Schreck K."/>
            <person name="Herbold C.W."/>
            <person name="Daims H."/>
            <person name="Wagner M."/>
            <person name="Pester M."/>
            <person name="Loy A."/>
        </authorList>
    </citation>
    <scope>NUCLEOTIDE SEQUENCE [LARGE SCALE GENOMIC DNA]</scope>
    <source>
        <strain evidence="3">26-4b1</strain>
    </source>
</reference>
<keyword evidence="3" id="KW-1185">Reference proteome</keyword>
<gene>
    <name evidence="2" type="ORF">CWS72_05795</name>
</gene>
<accession>A0A2N3PYU7</accession>
<evidence type="ECO:0000256" key="1">
    <source>
        <dbReference type="SAM" id="MobiDB-lite"/>
    </source>
</evidence>
<comment type="caution">
    <text evidence="2">The sequence shown here is derived from an EMBL/GenBank/DDBJ whole genome shotgun (WGS) entry which is preliminary data.</text>
</comment>
<dbReference type="Proteomes" id="UP000233293">
    <property type="component" value="Unassembled WGS sequence"/>
</dbReference>
<proteinExistence type="predicted"/>